<feature type="domain" description="PTM/DIR17-like Tudor" evidence="1">
    <location>
        <begin position="65"/>
        <end position="112"/>
    </location>
</feature>
<evidence type="ECO:0000259" key="1">
    <source>
        <dbReference type="Pfam" id="PF21743"/>
    </source>
</evidence>
<dbReference type="PANTHER" id="PTHR37384">
    <property type="entry name" value="OS01G0835600 PROTEIN"/>
    <property type="match status" value="1"/>
</dbReference>
<dbReference type="EMBL" id="JACXVP010000007">
    <property type="protein sequence ID" value="KAG5594473.1"/>
    <property type="molecule type" value="Genomic_DNA"/>
</dbReference>
<comment type="caution">
    <text evidence="2">The sequence shown here is derived from an EMBL/GenBank/DDBJ whole genome shotgun (WGS) entry which is preliminary data.</text>
</comment>
<sequence>MDFSGKENDVEESLPPGVFDIPGEPAVVINGLPPISSNADTFLPCPVVTDAESHKNIDFGQLFEGREVCKLFEDKYYNGKVTKFDEETGWFRLQYEDGDDEDLEWHELEEVLQPLDINIPLEEVVTKIIKKKQSSIEKFGGRT</sequence>
<dbReference type="PANTHER" id="PTHR37384:SF4">
    <property type="entry name" value="AT HOOK MOTIF FAMILY PROTEIN"/>
    <property type="match status" value="1"/>
</dbReference>
<dbReference type="CDD" id="cd20401">
    <property type="entry name" value="Tudor_AtPTM-like"/>
    <property type="match status" value="1"/>
</dbReference>
<dbReference type="Gene3D" id="2.30.30.140">
    <property type="match status" value="1"/>
</dbReference>
<dbReference type="InterPro" id="IPR047365">
    <property type="entry name" value="Tudor_AtPTM-like"/>
</dbReference>
<dbReference type="OrthoDB" id="168165at2759"/>
<dbReference type="AlphaFoldDB" id="A0A9J5Y218"/>
<evidence type="ECO:0000313" key="2">
    <source>
        <dbReference type="EMBL" id="KAG5594473.1"/>
    </source>
</evidence>
<gene>
    <name evidence="2" type="ORF">H5410_035705</name>
</gene>
<evidence type="ECO:0000313" key="3">
    <source>
        <dbReference type="Proteomes" id="UP000824120"/>
    </source>
</evidence>
<keyword evidence="3" id="KW-1185">Reference proteome</keyword>
<dbReference type="Pfam" id="PF21743">
    <property type="entry name" value="PTM_DIR17_Tudor"/>
    <property type="match status" value="1"/>
</dbReference>
<organism evidence="2 3">
    <name type="scientific">Solanum commersonii</name>
    <name type="common">Commerson's wild potato</name>
    <name type="synonym">Commerson's nightshade</name>
    <dbReference type="NCBI Taxonomy" id="4109"/>
    <lineage>
        <taxon>Eukaryota</taxon>
        <taxon>Viridiplantae</taxon>
        <taxon>Streptophyta</taxon>
        <taxon>Embryophyta</taxon>
        <taxon>Tracheophyta</taxon>
        <taxon>Spermatophyta</taxon>
        <taxon>Magnoliopsida</taxon>
        <taxon>eudicotyledons</taxon>
        <taxon>Gunneridae</taxon>
        <taxon>Pentapetalae</taxon>
        <taxon>asterids</taxon>
        <taxon>lamiids</taxon>
        <taxon>Solanales</taxon>
        <taxon>Solanaceae</taxon>
        <taxon>Solanoideae</taxon>
        <taxon>Solaneae</taxon>
        <taxon>Solanum</taxon>
    </lineage>
</organism>
<dbReference type="Proteomes" id="UP000824120">
    <property type="component" value="Chromosome 7"/>
</dbReference>
<proteinExistence type="predicted"/>
<protein>
    <recommendedName>
        <fullName evidence="1">PTM/DIR17-like Tudor domain-containing protein</fullName>
    </recommendedName>
</protein>
<reference evidence="2 3" key="1">
    <citation type="submission" date="2020-09" db="EMBL/GenBank/DDBJ databases">
        <title>De no assembly of potato wild relative species, Solanum commersonii.</title>
        <authorList>
            <person name="Cho K."/>
        </authorList>
    </citation>
    <scope>NUCLEOTIDE SEQUENCE [LARGE SCALE GENOMIC DNA]</scope>
    <source>
        <strain evidence="2">LZ3.2</strain>
        <tissue evidence="2">Leaf</tissue>
    </source>
</reference>
<name>A0A9J5Y218_SOLCO</name>
<accession>A0A9J5Y218</accession>